<proteinExistence type="predicted"/>
<dbReference type="PANTHER" id="PTHR33977">
    <property type="entry name" value="ZINC ION BINDING PROTEIN"/>
    <property type="match status" value="1"/>
</dbReference>
<sequence>MPAEDAEMLIQDFKRNKITKIGDRMFSGEEDETAAFSLCFHQDADGKPIVGNGSDTNPFVVGVSTKKLLRQADRDPATFILHLDATYKLTQAGYPVIVVGLSDRARHFHPLAIFIVSQQKQPQYTEVLQLLQRAFVAVTNKPLRVQYVMGDADIAQWNALHDVFGADVCFLMCYFHVAKKVFEKTRSLTPHVAASVMKDLHTLHFTFSQDENFVKLDGIQMCWALVPQLSEFSSYFAKVWLNRRVSRWQCYHTPSGFATTNNPCETYNAALKRDVTLRRKLKIGAMLDQLFTLCESESARPRPFADAPTPDARVIRRAVALQRERLLLERRVDRSSIAFLLGGSPPDADSIVRVVSLPAPRIYDEVLGRTVETLPVSAQLSRLTASMEREGMPHEGWPVDVERQMCPCRMCSKFGTYVHVLCALSVRGSCDLNGRATLVYRGTCKRRRQVSAQPAGRPSNSGVALSFQ</sequence>
<dbReference type="EMBL" id="NBNE01002075">
    <property type="protein sequence ID" value="OWZ11619.1"/>
    <property type="molecule type" value="Genomic_DNA"/>
</dbReference>
<accession>A0A225W343</accession>
<dbReference type="OrthoDB" id="126018at2759"/>
<dbReference type="PANTHER" id="PTHR33977:SF1">
    <property type="entry name" value="ZINC ION BINDING PROTEIN"/>
    <property type="match status" value="1"/>
</dbReference>
<evidence type="ECO:0000313" key="2">
    <source>
        <dbReference type="EMBL" id="OWZ11619.1"/>
    </source>
</evidence>
<dbReference type="AlphaFoldDB" id="A0A225W343"/>
<feature type="domain" description="MULE transposase" evidence="1">
    <location>
        <begin position="80"/>
        <end position="180"/>
    </location>
</feature>
<organism evidence="2 3">
    <name type="scientific">Phytophthora megakarya</name>
    <dbReference type="NCBI Taxonomy" id="4795"/>
    <lineage>
        <taxon>Eukaryota</taxon>
        <taxon>Sar</taxon>
        <taxon>Stramenopiles</taxon>
        <taxon>Oomycota</taxon>
        <taxon>Peronosporomycetes</taxon>
        <taxon>Peronosporales</taxon>
        <taxon>Peronosporaceae</taxon>
        <taxon>Phytophthora</taxon>
    </lineage>
</organism>
<gene>
    <name evidence="2" type="ORF">PHMEG_00015330</name>
</gene>
<keyword evidence="3" id="KW-1185">Reference proteome</keyword>
<dbReference type="Pfam" id="PF10551">
    <property type="entry name" value="MULE"/>
    <property type="match status" value="1"/>
</dbReference>
<evidence type="ECO:0000313" key="3">
    <source>
        <dbReference type="Proteomes" id="UP000198211"/>
    </source>
</evidence>
<evidence type="ECO:0000259" key="1">
    <source>
        <dbReference type="Pfam" id="PF10551"/>
    </source>
</evidence>
<reference evidence="3" key="1">
    <citation type="submission" date="2017-03" db="EMBL/GenBank/DDBJ databases">
        <title>Phytopthora megakarya and P. palmivora, two closely related causual agents of cacao black pod achieved similar genome size and gene model numbers by different mechanisms.</title>
        <authorList>
            <person name="Ali S."/>
            <person name="Shao J."/>
            <person name="Larry D.J."/>
            <person name="Kronmiller B."/>
            <person name="Shen D."/>
            <person name="Strem M.D."/>
            <person name="Melnick R.L."/>
            <person name="Guiltinan M.J."/>
            <person name="Tyler B.M."/>
            <person name="Meinhardt L.W."/>
            <person name="Bailey B.A."/>
        </authorList>
    </citation>
    <scope>NUCLEOTIDE SEQUENCE [LARGE SCALE GENOMIC DNA]</scope>
    <source>
        <strain evidence="3">zdho120</strain>
    </source>
</reference>
<dbReference type="InterPro" id="IPR018289">
    <property type="entry name" value="MULE_transposase_dom"/>
</dbReference>
<dbReference type="Proteomes" id="UP000198211">
    <property type="component" value="Unassembled WGS sequence"/>
</dbReference>
<protein>
    <recommendedName>
        <fullName evidence="1">MULE transposase domain-containing protein</fullName>
    </recommendedName>
</protein>
<name>A0A225W343_9STRA</name>
<comment type="caution">
    <text evidence="2">The sequence shown here is derived from an EMBL/GenBank/DDBJ whole genome shotgun (WGS) entry which is preliminary data.</text>
</comment>